<dbReference type="EMBL" id="MCFH01000083">
    <property type="protein sequence ID" value="ORX41587.1"/>
    <property type="molecule type" value="Genomic_DNA"/>
</dbReference>
<keyword evidence="1 2" id="KW-0147">Chitin-binding</keyword>
<comment type="caution">
    <text evidence="2">Lacks conserved residue(s) required for the propagation of feature annotation.</text>
</comment>
<protein>
    <recommendedName>
        <fullName evidence="3">Chitin-binding type-1 domain-containing protein</fullName>
    </recommendedName>
</protein>
<accession>A0A1Y1UU94</accession>
<dbReference type="OrthoDB" id="5985073at2759"/>
<feature type="disulfide bond" evidence="2">
    <location>
        <begin position="41"/>
        <end position="55"/>
    </location>
</feature>
<dbReference type="InterPro" id="IPR036861">
    <property type="entry name" value="Endochitinase-like_sf"/>
</dbReference>
<keyword evidence="2" id="KW-1015">Disulfide bond</keyword>
<evidence type="ECO:0000313" key="5">
    <source>
        <dbReference type="Proteomes" id="UP000193719"/>
    </source>
</evidence>
<feature type="non-terminal residue" evidence="4">
    <location>
        <position position="1"/>
    </location>
</feature>
<dbReference type="InterPro" id="IPR001002">
    <property type="entry name" value="Chitin-bd_1"/>
</dbReference>
<dbReference type="PRINTS" id="PR00451">
    <property type="entry name" value="CHITINBINDNG"/>
</dbReference>
<evidence type="ECO:0000256" key="1">
    <source>
        <dbReference type="ARBA" id="ARBA00022669"/>
    </source>
</evidence>
<dbReference type="PROSITE" id="PS00026">
    <property type="entry name" value="CHIT_BIND_I_1"/>
    <property type="match status" value="1"/>
</dbReference>
<feature type="disulfide bond" evidence="2">
    <location>
        <begin position="36"/>
        <end position="48"/>
    </location>
</feature>
<dbReference type="Proteomes" id="UP000193719">
    <property type="component" value="Unassembled WGS sequence"/>
</dbReference>
<dbReference type="Gene3D" id="3.30.60.10">
    <property type="entry name" value="Endochitinase-like"/>
    <property type="match status" value="1"/>
</dbReference>
<evidence type="ECO:0000259" key="3">
    <source>
        <dbReference type="PROSITE" id="PS50941"/>
    </source>
</evidence>
<organism evidence="4 5">
    <name type="scientific">Piromyces finnis</name>
    <dbReference type="NCBI Taxonomy" id="1754191"/>
    <lineage>
        <taxon>Eukaryota</taxon>
        <taxon>Fungi</taxon>
        <taxon>Fungi incertae sedis</taxon>
        <taxon>Chytridiomycota</taxon>
        <taxon>Chytridiomycota incertae sedis</taxon>
        <taxon>Neocallimastigomycetes</taxon>
        <taxon>Neocallimastigales</taxon>
        <taxon>Neocallimastigaceae</taxon>
        <taxon>Piromyces</taxon>
    </lineage>
</organism>
<dbReference type="PROSITE" id="PS50941">
    <property type="entry name" value="CHIT_BIND_I_2"/>
    <property type="match status" value="1"/>
</dbReference>
<name>A0A1Y1UU94_9FUNG</name>
<reference evidence="4 5" key="2">
    <citation type="submission" date="2016-08" db="EMBL/GenBank/DDBJ databases">
        <title>Pervasive Adenine N6-methylation of Active Genes in Fungi.</title>
        <authorList>
            <consortium name="DOE Joint Genome Institute"/>
            <person name="Mondo S.J."/>
            <person name="Dannebaum R.O."/>
            <person name="Kuo R.C."/>
            <person name="Labutti K."/>
            <person name="Haridas S."/>
            <person name="Kuo A."/>
            <person name="Salamov A."/>
            <person name="Ahrendt S.R."/>
            <person name="Lipzen A."/>
            <person name="Sullivan W."/>
            <person name="Andreopoulos W.B."/>
            <person name="Clum A."/>
            <person name="Lindquist E."/>
            <person name="Daum C."/>
            <person name="Ramamoorthy G.K."/>
            <person name="Gryganskyi A."/>
            <person name="Culley D."/>
            <person name="Magnuson J.K."/>
            <person name="James T.Y."/>
            <person name="O'Malley M.A."/>
            <person name="Stajich J.E."/>
            <person name="Spatafora J.W."/>
            <person name="Visel A."/>
            <person name="Grigoriev I.V."/>
        </authorList>
    </citation>
    <scope>NUCLEOTIDE SEQUENCE [LARGE SCALE GENOMIC DNA]</scope>
    <source>
        <strain evidence="5">finn</strain>
    </source>
</reference>
<feature type="non-terminal residue" evidence="4">
    <location>
        <position position="64"/>
    </location>
</feature>
<sequence>TKTYYAKTVSTSKNPQIPTIFSNSNCGSKQDGIYICKNNQCCSMYGYCGTSSKYCGTGCKPNYG</sequence>
<keyword evidence="5" id="KW-1185">Reference proteome</keyword>
<evidence type="ECO:0000256" key="2">
    <source>
        <dbReference type="PROSITE-ProRule" id="PRU00261"/>
    </source>
</evidence>
<proteinExistence type="predicted"/>
<dbReference type="InterPro" id="IPR018371">
    <property type="entry name" value="Chitin-binding_1_CS"/>
</dbReference>
<dbReference type="GO" id="GO:0008061">
    <property type="term" value="F:chitin binding"/>
    <property type="evidence" value="ECO:0007669"/>
    <property type="project" value="UniProtKB-UniRule"/>
</dbReference>
<dbReference type="AlphaFoldDB" id="A0A1Y1UU94"/>
<dbReference type="SUPFAM" id="SSF57016">
    <property type="entry name" value="Plant lectins/antimicrobial peptides"/>
    <property type="match status" value="1"/>
</dbReference>
<feature type="domain" description="Chitin-binding type-1" evidence="3">
    <location>
        <begin position="23"/>
        <end position="64"/>
    </location>
</feature>
<reference evidence="4 5" key="1">
    <citation type="submission" date="2016-08" db="EMBL/GenBank/DDBJ databases">
        <title>Genomes of anaerobic fungi encode conserved fungal cellulosomes for biomass hydrolysis.</title>
        <authorList>
            <consortium name="DOE Joint Genome Institute"/>
            <person name="Haitjema C.H."/>
            <person name="Gilmore S.P."/>
            <person name="Henske J.K."/>
            <person name="Solomon K.V."/>
            <person name="De Groot R."/>
            <person name="Kuo A."/>
            <person name="Mondo S.J."/>
            <person name="Salamov A.A."/>
            <person name="Labutti K."/>
            <person name="Zhao Z."/>
            <person name="Chiniquy J."/>
            <person name="Barry K."/>
            <person name="Brewer H.M."/>
            <person name="Purvine S.O."/>
            <person name="Wright A.T."/>
            <person name="Boxma B."/>
            <person name="Van Alen T."/>
            <person name="Hackstein J.H."/>
            <person name="Baker S.E."/>
            <person name="Grigoriev I.V."/>
            <person name="O'Malley M.A."/>
        </authorList>
    </citation>
    <scope>NUCLEOTIDE SEQUENCE [LARGE SCALE GENOMIC DNA]</scope>
    <source>
        <strain evidence="5">finn</strain>
    </source>
</reference>
<dbReference type="Pfam" id="PF00187">
    <property type="entry name" value="Chitin_bind_1"/>
    <property type="match status" value="1"/>
</dbReference>
<comment type="caution">
    <text evidence="4">The sequence shown here is derived from an EMBL/GenBank/DDBJ whole genome shotgun (WGS) entry which is preliminary data.</text>
</comment>
<gene>
    <name evidence="4" type="ORF">BCR36DRAFT_223464</name>
</gene>
<dbReference type="SMART" id="SM00270">
    <property type="entry name" value="ChtBD1"/>
    <property type="match status" value="1"/>
</dbReference>
<evidence type="ECO:0000313" key="4">
    <source>
        <dbReference type="EMBL" id="ORX41587.1"/>
    </source>
</evidence>